<organism evidence="1 2">
    <name type="scientific">Hypoxylon rubiginosum</name>
    <dbReference type="NCBI Taxonomy" id="110542"/>
    <lineage>
        <taxon>Eukaryota</taxon>
        <taxon>Fungi</taxon>
        <taxon>Dikarya</taxon>
        <taxon>Ascomycota</taxon>
        <taxon>Pezizomycotina</taxon>
        <taxon>Sordariomycetes</taxon>
        <taxon>Xylariomycetidae</taxon>
        <taxon>Xylariales</taxon>
        <taxon>Hypoxylaceae</taxon>
        <taxon>Hypoxylon</taxon>
    </lineage>
</organism>
<evidence type="ECO:0000313" key="2">
    <source>
        <dbReference type="Proteomes" id="UP001497700"/>
    </source>
</evidence>
<name>A0ACB9YSK4_9PEZI</name>
<evidence type="ECO:0000313" key="1">
    <source>
        <dbReference type="EMBL" id="KAI4861959.1"/>
    </source>
</evidence>
<dbReference type="Proteomes" id="UP001497700">
    <property type="component" value="Unassembled WGS sequence"/>
</dbReference>
<sequence>MSSIGPQLPPHLSKRKRTPEDESAESPAAKLRATARAPANQGEVDLSSDDEEDYGPSAPPPAAAGPIGPAMPPSNADEVELDDSDEDDIGPSAPPPPPSTRPSIGPTLPPSKNDEIPLEDDSLDDDVGPVAAPRPKTAPANRVHGPAPPPAPLSERPPAPALAPGSDSDSDSDDDYGPALPTSSSHAARQAQALSAQAEAAAAAAAAGPKRDDWMLAPPTSAGYQAPDPTKLKSRRFQSGPRTNTSAKDGGNGEISSIWTETPEQKRKRLEDAVLGREARPQHHTTTSSRGSANTTSKSASSHSGEHPLSREDAERQERIRQFTEATRGKSLYEEHRDSRQGRQLAVEEEDDDPSRRAFDKEKDMKLGGRVGTAQRRELVSRAADFGGRFAKGKYL</sequence>
<keyword evidence="2" id="KW-1185">Reference proteome</keyword>
<reference evidence="1 2" key="1">
    <citation type="journal article" date="2022" name="New Phytol.">
        <title>Ecological generalism drives hyperdiversity of secondary metabolite gene clusters in xylarialean endophytes.</title>
        <authorList>
            <person name="Franco M.E.E."/>
            <person name="Wisecaver J.H."/>
            <person name="Arnold A.E."/>
            <person name="Ju Y.M."/>
            <person name="Slot J.C."/>
            <person name="Ahrendt S."/>
            <person name="Moore L.P."/>
            <person name="Eastman K.E."/>
            <person name="Scott K."/>
            <person name="Konkel Z."/>
            <person name="Mondo S.J."/>
            <person name="Kuo A."/>
            <person name="Hayes R.D."/>
            <person name="Haridas S."/>
            <person name="Andreopoulos B."/>
            <person name="Riley R."/>
            <person name="LaButti K."/>
            <person name="Pangilinan J."/>
            <person name="Lipzen A."/>
            <person name="Amirebrahimi M."/>
            <person name="Yan J."/>
            <person name="Adam C."/>
            <person name="Keymanesh K."/>
            <person name="Ng V."/>
            <person name="Louie K."/>
            <person name="Northen T."/>
            <person name="Drula E."/>
            <person name="Henrissat B."/>
            <person name="Hsieh H.M."/>
            <person name="Youens-Clark K."/>
            <person name="Lutzoni F."/>
            <person name="Miadlikowska J."/>
            <person name="Eastwood D.C."/>
            <person name="Hamelin R.C."/>
            <person name="Grigoriev I.V."/>
            <person name="U'Ren J.M."/>
        </authorList>
    </citation>
    <scope>NUCLEOTIDE SEQUENCE [LARGE SCALE GENOMIC DNA]</scope>
    <source>
        <strain evidence="1 2">CBS 119005</strain>
    </source>
</reference>
<accession>A0ACB9YSK4</accession>
<dbReference type="EMBL" id="MU393537">
    <property type="protein sequence ID" value="KAI4861959.1"/>
    <property type="molecule type" value="Genomic_DNA"/>
</dbReference>
<gene>
    <name evidence="1" type="ORF">F4820DRAFT_431843</name>
</gene>
<proteinExistence type="predicted"/>
<protein>
    <submittedName>
        <fullName evidence="1">Uncharacterized protein</fullName>
    </submittedName>
</protein>
<comment type="caution">
    <text evidence="1">The sequence shown here is derived from an EMBL/GenBank/DDBJ whole genome shotgun (WGS) entry which is preliminary data.</text>
</comment>